<proteinExistence type="inferred from homology"/>
<dbReference type="HOGENOM" id="CLU_113336_0_1_6"/>
<feature type="active site" evidence="7">
    <location>
        <position position="73"/>
    </location>
</feature>
<dbReference type="PANTHER" id="PTHR38773:SF1">
    <property type="entry name" value="PROTEIN SPRT"/>
    <property type="match status" value="1"/>
</dbReference>
<dbReference type="HAMAP" id="MF_00746">
    <property type="entry name" value="SprT"/>
    <property type="match status" value="1"/>
</dbReference>
<comment type="similarity">
    <text evidence="2 7">Belongs to the SprT family.</text>
</comment>
<dbReference type="GeneID" id="28541823"/>
<keyword evidence="6 7" id="KW-0862">Zinc</keyword>
<reference evidence="10" key="1">
    <citation type="submission" date="2014-09" db="EMBL/GenBank/DDBJ databases">
        <authorList>
            <person name="Hjerde E."/>
        </authorList>
    </citation>
    <scope>NUCLEOTIDE SEQUENCE [LARGE SCALE GENOMIC DNA]</scope>
    <source>
        <strain evidence="10">06/09/139</strain>
    </source>
</reference>
<evidence type="ECO:0000256" key="6">
    <source>
        <dbReference type="ARBA" id="ARBA00022833"/>
    </source>
</evidence>
<dbReference type="Pfam" id="PF10263">
    <property type="entry name" value="SprT-like"/>
    <property type="match status" value="1"/>
</dbReference>
<evidence type="ECO:0000256" key="4">
    <source>
        <dbReference type="ARBA" id="ARBA00022490"/>
    </source>
</evidence>
<organism evidence="9 10">
    <name type="scientific">Aliivibrio wodanis</name>
    <dbReference type="NCBI Taxonomy" id="80852"/>
    <lineage>
        <taxon>Bacteria</taxon>
        <taxon>Pseudomonadati</taxon>
        <taxon>Pseudomonadota</taxon>
        <taxon>Gammaproteobacteria</taxon>
        <taxon>Vibrionales</taxon>
        <taxon>Vibrionaceae</taxon>
        <taxon>Aliivibrio</taxon>
    </lineage>
</organism>
<dbReference type="PATRIC" id="fig|80852.17.peg.2325"/>
<dbReference type="EMBL" id="LN554846">
    <property type="protein sequence ID" value="CED72306.1"/>
    <property type="molecule type" value="Genomic_DNA"/>
</dbReference>
<evidence type="ECO:0000313" key="10">
    <source>
        <dbReference type="Proteomes" id="UP000032427"/>
    </source>
</evidence>
<evidence type="ECO:0000256" key="3">
    <source>
        <dbReference type="ARBA" id="ARBA00020082"/>
    </source>
</evidence>
<name>A0A090IN22_9GAMM</name>
<keyword evidence="5 7" id="KW-0479">Metal-binding</keyword>
<gene>
    <name evidence="7 9" type="primary">sprT</name>
    <name evidence="9" type="ORF">AWOD_I_2247</name>
</gene>
<dbReference type="Proteomes" id="UP000032427">
    <property type="component" value="Chromosome 1"/>
</dbReference>
<dbReference type="Pfam" id="PF17283">
    <property type="entry name" value="Zn_ribbon_SprT"/>
    <property type="match status" value="1"/>
</dbReference>
<dbReference type="OrthoDB" id="267364at2"/>
<comment type="subcellular location">
    <subcellularLocation>
        <location evidence="1 7">Cytoplasm</location>
    </subcellularLocation>
</comment>
<dbReference type="AlphaFoldDB" id="A0A090IN22"/>
<keyword evidence="10" id="KW-1185">Reference proteome</keyword>
<dbReference type="GO" id="GO:0005737">
    <property type="term" value="C:cytoplasm"/>
    <property type="evidence" value="ECO:0007669"/>
    <property type="project" value="UniProtKB-SubCell"/>
</dbReference>
<evidence type="ECO:0000256" key="2">
    <source>
        <dbReference type="ARBA" id="ARBA00006591"/>
    </source>
</evidence>
<feature type="binding site" evidence="7">
    <location>
        <position position="76"/>
    </location>
    <ligand>
        <name>Zn(2+)</name>
        <dbReference type="ChEBI" id="CHEBI:29105"/>
    </ligand>
</feature>
<evidence type="ECO:0000256" key="1">
    <source>
        <dbReference type="ARBA" id="ARBA00004496"/>
    </source>
</evidence>
<feature type="domain" description="SprT-like" evidence="8">
    <location>
        <begin position="10"/>
        <end position="159"/>
    </location>
</feature>
<dbReference type="GO" id="GO:0008270">
    <property type="term" value="F:zinc ion binding"/>
    <property type="evidence" value="ECO:0007669"/>
    <property type="project" value="UniProtKB-UniRule"/>
</dbReference>
<dbReference type="InterPro" id="IPR023483">
    <property type="entry name" value="Uncharacterised_SprT"/>
</dbReference>
<sequence length="168" mass="19520">MTPLQQASIAKAQQCIQQASAFFNRPFSLPEINFTQRGKIAGTARLQGWEIRINPVLLEENQQTFINEVIPHEIAHLITFKLYGRVRPHGKEWQGVMNQVFNLPARTTHSFSVDSVKGKTFPYRCKCTTHELTVRRHNRVERKETQYLCKACQSPLKLSRRRLQTTEK</sequence>
<comment type="cofactor">
    <cofactor evidence="7">
        <name>Zn(2+)</name>
        <dbReference type="ChEBI" id="CHEBI:29105"/>
    </cofactor>
    <text evidence="7">Binds 1 zinc ion.</text>
</comment>
<dbReference type="GO" id="GO:0006950">
    <property type="term" value="P:response to stress"/>
    <property type="evidence" value="ECO:0007669"/>
    <property type="project" value="UniProtKB-ARBA"/>
</dbReference>
<dbReference type="InterPro" id="IPR006640">
    <property type="entry name" value="SprT-like_domain"/>
</dbReference>
<evidence type="ECO:0000256" key="5">
    <source>
        <dbReference type="ARBA" id="ARBA00022723"/>
    </source>
</evidence>
<feature type="binding site" evidence="7">
    <location>
        <position position="72"/>
    </location>
    <ligand>
        <name>Zn(2+)</name>
        <dbReference type="ChEBI" id="CHEBI:29105"/>
    </ligand>
</feature>
<evidence type="ECO:0000256" key="7">
    <source>
        <dbReference type="HAMAP-Rule" id="MF_00746"/>
    </source>
</evidence>
<dbReference type="InterPro" id="IPR035240">
    <property type="entry name" value="SprT_Zn_ribbon"/>
</dbReference>
<dbReference type="PANTHER" id="PTHR38773">
    <property type="entry name" value="PROTEIN SPRT"/>
    <property type="match status" value="1"/>
</dbReference>
<dbReference type="SMART" id="SM00731">
    <property type="entry name" value="SprT"/>
    <property type="match status" value="1"/>
</dbReference>
<protein>
    <recommendedName>
        <fullName evidence="3 7">Protein SprT</fullName>
    </recommendedName>
</protein>
<accession>A0A090IN22</accession>
<keyword evidence="4 7" id="KW-0963">Cytoplasm</keyword>
<dbReference type="STRING" id="80852.AWOD_I_2247"/>
<evidence type="ECO:0000259" key="8">
    <source>
        <dbReference type="SMART" id="SM00731"/>
    </source>
</evidence>
<dbReference type="KEGG" id="awd:AWOD_I_2247"/>
<evidence type="ECO:0000313" key="9">
    <source>
        <dbReference type="EMBL" id="CED72306.1"/>
    </source>
</evidence>
<dbReference type="NCBIfam" id="NF003421">
    <property type="entry name" value="PRK04860.1"/>
    <property type="match status" value="1"/>
</dbReference>